<reference evidence="2" key="1">
    <citation type="submission" date="2018-02" db="EMBL/GenBank/DDBJ databases">
        <title>Rhizophora mucronata_Transcriptome.</title>
        <authorList>
            <person name="Meera S.P."/>
            <person name="Sreeshan A."/>
            <person name="Augustine A."/>
        </authorList>
    </citation>
    <scope>NUCLEOTIDE SEQUENCE</scope>
    <source>
        <tissue evidence="2">Leaf</tissue>
    </source>
</reference>
<proteinExistence type="predicted"/>
<dbReference type="EMBL" id="GGEC01032656">
    <property type="protein sequence ID" value="MBX13140.1"/>
    <property type="molecule type" value="Transcribed_RNA"/>
</dbReference>
<feature type="region of interest" description="Disordered" evidence="1">
    <location>
        <begin position="1"/>
        <end position="21"/>
    </location>
</feature>
<accession>A0A2P2L591</accession>
<dbReference type="AlphaFoldDB" id="A0A2P2L591"/>
<feature type="compositionally biased region" description="Basic and acidic residues" evidence="1">
    <location>
        <begin position="9"/>
        <end position="21"/>
    </location>
</feature>
<protein>
    <submittedName>
        <fullName evidence="2">Uncharacterized protein</fullName>
    </submittedName>
</protein>
<sequence>MSHLPVNCEDEHHEKSASFMV</sequence>
<name>A0A2P2L591_RHIMU</name>
<evidence type="ECO:0000256" key="1">
    <source>
        <dbReference type="SAM" id="MobiDB-lite"/>
    </source>
</evidence>
<evidence type="ECO:0000313" key="2">
    <source>
        <dbReference type="EMBL" id="MBX13140.1"/>
    </source>
</evidence>
<organism evidence="2">
    <name type="scientific">Rhizophora mucronata</name>
    <name type="common">Asiatic mangrove</name>
    <dbReference type="NCBI Taxonomy" id="61149"/>
    <lineage>
        <taxon>Eukaryota</taxon>
        <taxon>Viridiplantae</taxon>
        <taxon>Streptophyta</taxon>
        <taxon>Embryophyta</taxon>
        <taxon>Tracheophyta</taxon>
        <taxon>Spermatophyta</taxon>
        <taxon>Magnoliopsida</taxon>
        <taxon>eudicotyledons</taxon>
        <taxon>Gunneridae</taxon>
        <taxon>Pentapetalae</taxon>
        <taxon>rosids</taxon>
        <taxon>fabids</taxon>
        <taxon>Malpighiales</taxon>
        <taxon>Rhizophoraceae</taxon>
        <taxon>Rhizophora</taxon>
    </lineage>
</organism>